<protein>
    <submittedName>
        <fullName evidence="1">Uncharacterized protein</fullName>
    </submittedName>
</protein>
<evidence type="ECO:0000313" key="1">
    <source>
        <dbReference type="EMBL" id="PKI45183.1"/>
    </source>
</evidence>
<gene>
    <name evidence="1" type="ORF">CRG98_034434</name>
</gene>
<keyword evidence="2" id="KW-1185">Reference proteome</keyword>
<proteinExistence type="predicted"/>
<dbReference type="Proteomes" id="UP000233551">
    <property type="component" value="Unassembled WGS sequence"/>
</dbReference>
<accession>A0A2I0IN98</accession>
<evidence type="ECO:0000313" key="2">
    <source>
        <dbReference type="Proteomes" id="UP000233551"/>
    </source>
</evidence>
<dbReference type="EMBL" id="PGOL01002766">
    <property type="protein sequence ID" value="PKI45183.1"/>
    <property type="molecule type" value="Genomic_DNA"/>
</dbReference>
<organism evidence="1 2">
    <name type="scientific">Punica granatum</name>
    <name type="common">Pomegranate</name>
    <dbReference type="NCBI Taxonomy" id="22663"/>
    <lineage>
        <taxon>Eukaryota</taxon>
        <taxon>Viridiplantae</taxon>
        <taxon>Streptophyta</taxon>
        <taxon>Embryophyta</taxon>
        <taxon>Tracheophyta</taxon>
        <taxon>Spermatophyta</taxon>
        <taxon>Magnoliopsida</taxon>
        <taxon>eudicotyledons</taxon>
        <taxon>Gunneridae</taxon>
        <taxon>Pentapetalae</taxon>
        <taxon>rosids</taxon>
        <taxon>malvids</taxon>
        <taxon>Myrtales</taxon>
        <taxon>Lythraceae</taxon>
        <taxon>Punica</taxon>
    </lineage>
</organism>
<dbReference type="STRING" id="22663.A0A2I0IN98"/>
<reference evidence="1 2" key="1">
    <citation type="submission" date="2017-11" db="EMBL/GenBank/DDBJ databases">
        <title>De-novo sequencing of pomegranate (Punica granatum L.) genome.</title>
        <authorList>
            <person name="Akparov Z."/>
            <person name="Amiraslanov A."/>
            <person name="Hajiyeva S."/>
            <person name="Abbasov M."/>
            <person name="Kaur K."/>
            <person name="Hamwieh A."/>
            <person name="Solovyev V."/>
            <person name="Salamov A."/>
            <person name="Braich B."/>
            <person name="Kosarev P."/>
            <person name="Mahmoud A."/>
            <person name="Hajiyev E."/>
            <person name="Babayeva S."/>
            <person name="Izzatullayeva V."/>
            <person name="Mammadov A."/>
            <person name="Mammadov A."/>
            <person name="Sharifova S."/>
            <person name="Ojaghi J."/>
            <person name="Eynullazada K."/>
            <person name="Bayramov B."/>
            <person name="Abdulazimova A."/>
            <person name="Shahmuradov I."/>
        </authorList>
    </citation>
    <scope>NUCLEOTIDE SEQUENCE [LARGE SCALE GENOMIC DNA]</scope>
    <source>
        <strain evidence="2">cv. AG2017</strain>
        <tissue evidence="1">Leaf</tissue>
    </source>
</reference>
<name>A0A2I0IN98_PUNGR</name>
<comment type="caution">
    <text evidence="1">The sequence shown here is derived from an EMBL/GenBank/DDBJ whole genome shotgun (WGS) entry which is preliminary data.</text>
</comment>
<sequence length="242" mass="27205">MWNRRNELRNSSRPPDNALMVSDAFFMSLEVQSRQTEVTMISEAPKQLRKQTEKSSFGLLGHLRLRICITGLRFLSDRVDPRLLSQNDHCSHLRGSVGSRESLTLPRNSIGRHCGDVRPDRCQTGPKFYMCSVFHDLCRAIRVDPITLGPNDHHSHLRGSVRSQEQLTLPQNSIGNFRGDVRPDLCQSDNSGQNTEDLFRLLPVRSAGSLAFSGFLHKLDDPGNWSTPATDRGGPHCDVSLF</sequence>
<dbReference type="AlphaFoldDB" id="A0A2I0IN98"/>